<organism evidence="2 3">
    <name type="scientific">Panicum virgatum</name>
    <name type="common">Blackwell switchgrass</name>
    <dbReference type="NCBI Taxonomy" id="38727"/>
    <lineage>
        <taxon>Eukaryota</taxon>
        <taxon>Viridiplantae</taxon>
        <taxon>Streptophyta</taxon>
        <taxon>Embryophyta</taxon>
        <taxon>Tracheophyta</taxon>
        <taxon>Spermatophyta</taxon>
        <taxon>Magnoliopsida</taxon>
        <taxon>Liliopsida</taxon>
        <taxon>Poales</taxon>
        <taxon>Poaceae</taxon>
        <taxon>PACMAD clade</taxon>
        <taxon>Panicoideae</taxon>
        <taxon>Panicodae</taxon>
        <taxon>Paniceae</taxon>
        <taxon>Panicinae</taxon>
        <taxon>Panicum</taxon>
        <taxon>Panicum sect. Hiantes</taxon>
    </lineage>
</organism>
<evidence type="ECO:0000256" key="1">
    <source>
        <dbReference type="SAM" id="MobiDB-lite"/>
    </source>
</evidence>
<name>A0A8T0TBY8_PANVG</name>
<feature type="compositionally biased region" description="Basic and acidic residues" evidence="1">
    <location>
        <begin position="91"/>
        <end position="106"/>
    </location>
</feature>
<reference evidence="2" key="1">
    <citation type="submission" date="2020-05" db="EMBL/GenBank/DDBJ databases">
        <title>WGS assembly of Panicum virgatum.</title>
        <authorList>
            <person name="Lovell J.T."/>
            <person name="Jenkins J."/>
            <person name="Shu S."/>
            <person name="Juenger T.E."/>
            <person name="Schmutz J."/>
        </authorList>
    </citation>
    <scope>NUCLEOTIDE SEQUENCE</scope>
    <source>
        <strain evidence="2">AP13</strain>
    </source>
</reference>
<accession>A0A8T0TBY8</accession>
<dbReference type="AlphaFoldDB" id="A0A8T0TBY8"/>
<gene>
    <name evidence="2" type="ORF">PVAP13_4NG215511</name>
</gene>
<evidence type="ECO:0000313" key="2">
    <source>
        <dbReference type="EMBL" id="KAG2606745.1"/>
    </source>
</evidence>
<protein>
    <submittedName>
        <fullName evidence="2">Uncharacterized protein</fullName>
    </submittedName>
</protein>
<feature type="compositionally biased region" description="Low complexity" evidence="1">
    <location>
        <begin position="36"/>
        <end position="45"/>
    </location>
</feature>
<keyword evidence="3" id="KW-1185">Reference proteome</keyword>
<dbReference type="Proteomes" id="UP000823388">
    <property type="component" value="Chromosome 4N"/>
</dbReference>
<sequence length="139" mass="15336">MTFRLFGPNLAHPFRKSSFYYAARLPPPPPPRGRAVRAPPRSRPLAPGPRPPAMASGESKRQQAEYIASSPAAAAPDPPPPRTPQQIPAARRLDLLARISEPDRIRPRSRCARRKTDTPTHPSSCKGLFRSLHVNAKKP</sequence>
<feature type="region of interest" description="Disordered" evidence="1">
    <location>
        <begin position="22"/>
        <end position="139"/>
    </location>
</feature>
<evidence type="ECO:0000313" key="3">
    <source>
        <dbReference type="Proteomes" id="UP000823388"/>
    </source>
</evidence>
<dbReference type="EMBL" id="CM029044">
    <property type="protein sequence ID" value="KAG2606745.1"/>
    <property type="molecule type" value="Genomic_DNA"/>
</dbReference>
<comment type="caution">
    <text evidence="2">The sequence shown here is derived from an EMBL/GenBank/DDBJ whole genome shotgun (WGS) entry which is preliminary data.</text>
</comment>
<proteinExistence type="predicted"/>